<evidence type="ECO:0000313" key="1">
    <source>
        <dbReference type="EMBL" id="OBZ91856.1"/>
    </source>
</evidence>
<reference evidence="1 2" key="1">
    <citation type="submission" date="2016-03" db="EMBL/GenBank/DDBJ databases">
        <title>Choanephora cucurbitarum.</title>
        <authorList>
            <person name="Min B."/>
            <person name="Park H."/>
            <person name="Park J.-H."/>
            <person name="Shin H.-D."/>
            <person name="Choi I.-G."/>
        </authorList>
    </citation>
    <scope>NUCLEOTIDE SEQUENCE [LARGE SCALE GENOMIC DNA]</scope>
    <source>
        <strain evidence="1 2">KUS-F28377</strain>
    </source>
</reference>
<keyword evidence="2" id="KW-1185">Reference proteome</keyword>
<name>A0A1C7NT28_9FUNG</name>
<dbReference type="InParanoid" id="A0A1C7NT28"/>
<protein>
    <submittedName>
        <fullName evidence="1">Uncharacterized protein</fullName>
    </submittedName>
</protein>
<proteinExistence type="predicted"/>
<gene>
    <name evidence="1" type="ORF">A0J61_00110</name>
</gene>
<dbReference type="Proteomes" id="UP000093000">
    <property type="component" value="Unassembled WGS sequence"/>
</dbReference>
<dbReference type="OrthoDB" id="2231920at2759"/>
<dbReference type="AlphaFoldDB" id="A0A1C7NT28"/>
<comment type="caution">
    <text evidence="1">The sequence shown here is derived from an EMBL/GenBank/DDBJ whole genome shotgun (WGS) entry which is preliminary data.</text>
</comment>
<dbReference type="EMBL" id="LUGH01000002">
    <property type="protein sequence ID" value="OBZ91856.1"/>
    <property type="molecule type" value="Genomic_DNA"/>
</dbReference>
<organism evidence="1 2">
    <name type="scientific">Choanephora cucurbitarum</name>
    <dbReference type="NCBI Taxonomy" id="101091"/>
    <lineage>
        <taxon>Eukaryota</taxon>
        <taxon>Fungi</taxon>
        <taxon>Fungi incertae sedis</taxon>
        <taxon>Mucoromycota</taxon>
        <taxon>Mucoromycotina</taxon>
        <taxon>Mucoromycetes</taxon>
        <taxon>Mucorales</taxon>
        <taxon>Mucorineae</taxon>
        <taxon>Choanephoraceae</taxon>
        <taxon>Choanephoroideae</taxon>
        <taxon>Choanephora</taxon>
    </lineage>
</organism>
<dbReference type="InterPro" id="IPR043900">
    <property type="entry name" value="DUF5788"/>
</dbReference>
<evidence type="ECO:0000313" key="2">
    <source>
        <dbReference type="Proteomes" id="UP000093000"/>
    </source>
</evidence>
<accession>A0A1C7NT28</accession>
<sequence length="206" mass="24639">MSDQLSIWHDNYLELRKKREDRIKLLQDHQKRVQRLEHHLFKIRNYLAKAVVERAQMQEKYEQLVQYDIWVTAEEHERIHLVRDKVEREYSEWVRRKKSRVCMIDEEAKKAKQHASHIIGIDRALVCLEELMRTHLLQEKEGQPELMKEIEAQTPPVFLRRFNSSYSFQSVNTANSKDSTSLSGALLKKWLEPRLQASQTHLQLAI</sequence>
<dbReference type="Pfam" id="PF19101">
    <property type="entry name" value="DUF5788"/>
    <property type="match status" value="1"/>
</dbReference>